<comment type="subcellular location">
    <subcellularLocation>
        <location evidence="1">Cytoplasm</location>
    </subcellularLocation>
</comment>
<feature type="region of interest" description="Disordered" evidence="10">
    <location>
        <begin position="41"/>
        <end position="71"/>
    </location>
</feature>
<keyword evidence="5" id="KW-0378">Hydrolase</keyword>
<dbReference type="CDD" id="cd17936">
    <property type="entry name" value="EEXXEc_NFX1"/>
    <property type="match status" value="1"/>
</dbReference>
<name>A0A8H3J9P5_9LECA</name>
<evidence type="ECO:0000259" key="11">
    <source>
        <dbReference type="PROSITE" id="PS50103"/>
    </source>
</evidence>
<dbReference type="PROSITE" id="PS50103">
    <property type="entry name" value="ZF_C3H1"/>
    <property type="match status" value="1"/>
</dbReference>
<gene>
    <name evidence="13" type="ORF">ALECFALPRED_010829</name>
</gene>
<feature type="zinc finger region" description="C3H1-type" evidence="8">
    <location>
        <begin position="25"/>
        <end position="51"/>
    </location>
</feature>
<accession>A0A8H3J9P5</accession>
<dbReference type="Proteomes" id="UP000664203">
    <property type="component" value="Unassembled WGS sequence"/>
</dbReference>
<dbReference type="PROSITE" id="PS51981">
    <property type="entry name" value="ZF_RZ"/>
    <property type="match status" value="1"/>
</dbReference>
<evidence type="ECO:0000256" key="9">
    <source>
        <dbReference type="SAM" id="Coils"/>
    </source>
</evidence>
<feature type="domain" description="RZ-type" evidence="12">
    <location>
        <begin position="1753"/>
        <end position="1828"/>
    </location>
</feature>
<dbReference type="InterPro" id="IPR041367">
    <property type="entry name" value="Znf-CCCH_4"/>
</dbReference>
<organism evidence="13 14">
    <name type="scientific">Alectoria fallacina</name>
    <dbReference type="NCBI Taxonomy" id="1903189"/>
    <lineage>
        <taxon>Eukaryota</taxon>
        <taxon>Fungi</taxon>
        <taxon>Dikarya</taxon>
        <taxon>Ascomycota</taxon>
        <taxon>Pezizomycotina</taxon>
        <taxon>Lecanoromycetes</taxon>
        <taxon>OSLEUM clade</taxon>
        <taxon>Lecanoromycetidae</taxon>
        <taxon>Lecanorales</taxon>
        <taxon>Lecanorineae</taxon>
        <taxon>Parmeliaceae</taxon>
        <taxon>Alectoria</taxon>
    </lineage>
</organism>
<feature type="coiled-coil region" evidence="9">
    <location>
        <begin position="1482"/>
        <end position="1509"/>
    </location>
</feature>
<dbReference type="InterPro" id="IPR036855">
    <property type="entry name" value="Znf_CCCH_sf"/>
</dbReference>
<dbReference type="Gene3D" id="4.10.1000.10">
    <property type="entry name" value="Zinc finger, CCCH-type"/>
    <property type="match status" value="1"/>
</dbReference>
<dbReference type="Pfam" id="PF20173">
    <property type="entry name" value="ZnF_RZ-type"/>
    <property type="match status" value="1"/>
</dbReference>
<dbReference type="CDD" id="cd18808">
    <property type="entry name" value="SF1_C_Upf1"/>
    <property type="match status" value="1"/>
</dbReference>
<keyword evidence="14" id="KW-1185">Reference proteome</keyword>
<comment type="caution">
    <text evidence="13">The sequence shown here is derived from an EMBL/GenBank/DDBJ whole genome shotgun (WGS) entry which is preliminary data.</text>
</comment>
<evidence type="ECO:0000313" key="13">
    <source>
        <dbReference type="EMBL" id="CAF9943197.1"/>
    </source>
</evidence>
<dbReference type="GO" id="GO:0005737">
    <property type="term" value="C:cytoplasm"/>
    <property type="evidence" value="ECO:0007669"/>
    <property type="project" value="UniProtKB-SubCell"/>
</dbReference>
<dbReference type="InterPro" id="IPR041677">
    <property type="entry name" value="DNA2/NAM7_AAA_11"/>
</dbReference>
<evidence type="ECO:0000256" key="1">
    <source>
        <dbReference type="ARBA" id="ARBA00004496"/>
    </source>
</evidence>
<dbReference type="EMBL" id="CAJPDR010000921">
    <property type="protein sequence ID" value="CAF9943197.1"/>
    <property type="molecule type" value="Genomic_DNA"/>
</dbReference>
<keyword evidence="7" id="KW-0391">Immunity</keyword>
<dbReference type="InterPro" id="IPR000571">
    <property type="entry name" value="Znf_CCCH"/>
</dbReference>
<protein>
    <recommendedName>
        <fullName evidence="15">NFX1-type zinc finger-containing protein 1</fullName>
    </recommendedName>
</protein>
<dbReference type="OrthoDB" id="2423195at2759"/>
<keyword evidence="4 8" id="KW-0863">Zinc-finger</keyword>
<evidence type="ECO:0008006" key="15">
    <source>
        <dbReference type="Google" id="ProtNLM"/>
    </source>
</evidence>
<dbReference type="Pfam" id="PF13087">
    <property type="entry name" value="AAA_12"/>
    <property type="match status" value="1"/>
</dbReference>
<sequence>MVPPRQGGFRGDRGGRWGRGGRRVRGQQLCRFFQQGTCQRGASCTYSHDSSRDSEDPGERPDETPQQQQAKADYISWKRLIKTPPQPNDNKTIERLWSSALTILNGDDRDWKQMLPRDLDDEAHHGREHIRTLLGMKAHAHGHSTFVTLARPFLLVITHQALLDCLSVDTAVGGLYNFISGSNGSRAIPFFQMLTSSLEQNLKSATPGPKVILETTLIAMLRSLRELLTREQRAAFHDDLPGLINSMENLVGVANFDAPSVASQVLRNSIAELRGIVGRANGLLLQDEEPQVDGVSTTVVTSTYPRDFVIPQDRHDNDKADITKIKILPTEDEIRSDHAEFLPSSDRDQPHFLADEVERHLDTHFRLLRHDVLGELSQAVGGMMVALEADPTFIENPKLNLGNTRAYVNLQAHIRYVSFERRRGLEVQIAFLQPFPLRKKSSSERRRWWEETKRLEEGILLVFLFVDDAKSSLLFFTVSQKCTDANKDFGLSSKAHLATITAKLATPNQSNLEKLIRLSSSNTQGILVEFPGVLPATFVPILEGIQNMQRSSRLPFRQWILPDRVATYNDRPKAFDVPPPLYTRSSGFRFSLQPILKDAGDEFAIDPRSPPDDINTIGELERRTTLDRGQCQALAAALTREFAFIQGPPGTGKSYLGVQLMRVLQASKMKADLGPIVVVCYTNHALDQFLEHLIDVGIERVVRIGGQSKSNILEGKNLRVVSKGESKTKFEGFSVAMAIQAHETSEKKIKKILAALHGSQKRRDWANLKGYLSSTDPLILRQFDLVKEDGFTTVGGEPFDNWAREKSPQQSDGASMEPIEQLLAQARANVYSVSVDDRKRLVAHWVDNIRDEKSNELFDEVKAADQSELESMKVYDEVDRRVLQTADVIGVTTSGLAKRIAALQHVRCKVVVCEEAGEVMEPHMLSALLPSVEHFIQIGDHQQLRPQINNYNLSLESQQGLLYQLDRSQFERLSIGERGRPAFPVAQLNVQRRMRPQISTLIRETVYPHLLDHDSTKNLPDVVGMRKNVFWLNHDNFEEGARTDQQQKSQSNLWEVDMTHALVRHIVRQGIYSSTDIAVLTPYTGQLQKLRARMRNDFEIILSERDLETLVKEGFHPEEFTSETNQTSNQLNAGMKPLEKKKMSELLRIATVDNFQGEEAKVVIVSMVRSNKERKVGFLKTTNRINVLLSRAQHGMYLIGNLDTYSNIQMWARVHGMLQGTDSVGKALGLCCPRHTDTEIEVVQPEDFARLSPEGGCQLAKMPTISMLSDMCRVQRFVADRWEPATTPVPEFATTEILVVLVKHHVRFVALTLDALCSVTNPAHHASRSAYGPANTKGIAICRAPRPVTAFRVPNAALDVYPALTSVLGSAAKNAPKTTDARVDLLEMKTYGEIDLNETPIAVLGCGHFFTAETLDGHVGMTEVYVQDGYGEFTGVRSVSSTLARSVPRCPDCQCPVRQHCAKRFNRVINRAVIDEMSKRFLVKGQADLRDVERQVVELELDFDNSRKTLVQALRQATAPRTAQLTSAFGADVTQQLKDRHAKGIKLGRLICTFIDKVADKHQPAQKLHDATVNAMRRRSVEQMMTDLNVVDSVPPMARDRRITLGGRVAQLQAESIILDDRLNIARILKSTSAGALIRLSGGVSENQVSPEKQVKPFFKSCSKFIDECGTVSLPKLGVEASLYYAGIARSYEFYCRSTEIEVKHASEQVKSARELLEKAKDLCALGFQNADALRKAVEESIKLLRREWYEEVTAEEIAAVKKAMVSGAGGIATHSGHWYNCVHGHPFAIGECGMPMEQARCPECGAPVGGQSHRPAEGVTRARNMED</sequence>
<feature type="region of interest" description="Disordered" evidence="10">
    <location>
        <begin position="1808"/>
        <end position="1828"/>
    </location>
</feature>
<feature type="coiled-coil region" evidence="9">
    <location>
        <begin position="1696"/>
        <end position="1748"/>
    </location>
</feature>
<dbReference type="SUPFAM" id="SSF90229">
    <property type="entry name" value="CCCH zinc finger"/>
    <property type="match status" value="1"/>
</dbReference>
<evidence type="ECO:0000256" key="4">
    <source>
        <dbReference type="ARBA" id="ARBA00022771"/>
    </source>
</evidence>
<dbReference type="FunFam" id="3.40.50.300:FF:001660">
    <property type="entry name" value="NF-X1 finger and helicase protein, putative"/>
    <property type="match status" value="1"/>
</dbReference>
<feature type="compositionally biased region" description="Basic and acidic residues" evidence="10">
    <location>
        <begin position="49"/>
        <end position="63"/>
    </location>
</feature>
<proteinExistence type="predicted"/>
<dbReference type="InterPro" id="IPR027417">
    <property type="entry name" value="P-loop_NTPase"/>
</dbReference>
<evidence type="ECO:0000256" key="5">
    <source>
        <dbReference type="ARBA" id="ARBA00022806"/>
    </source>
</evidence>
<keyword evidence="9" id="KW-0175">Coiled coil</keyword>
<keyword evidence="6 8" id="KW-0862">Zinc</keyword>
<dbReference type="SUPFAM" id="SSF52540">
    <property type="entry name" value="P-loop containing nucleoside triphosphate hydrolases"/>
    <property type="match status" value="1"/>
</dbReference>
<dbReference type="PANTHER" id="PTHR10887:SF445">
    <property type="entry name" value="NFX1-TYPE ZINC FINGER-CONTAINING PROTEIN 1"/>
    <property type="match status" value="1"/>
</dbReference>
<evidence type="ECO:0000256" key="2">
    <source>
        <dbReference type="ARBA" id="ARBA00022490"/>
    </source>
</evidence>
<keyword evidence="5" id="KW-0067">ATP-binding</keyword>
<dbReference type="GO" id="GO:0031380">
    <property type="term" value="C:nuclear RNA-directed RNA polymerase complex"/>
    <property type="evidence" value="ECO:0007669"/>
    <property type="project" value="TreeGrafter"/>
</dbReference>
<reference evidence="13" key="1">
    <citation type="submission" date="2021-03" db="EMBL/GenBank/DDBJ databases">
        <authorList>
            <person name="Tagirdzhanova G."/>
        </authorList>
    </citation>
    <scope>NUCLEOTIDE SEQUENCE</scope>
</reference>
<keyword evidence="3 8" id="KW-0479">Metal-binding</keyword>
<dbReference type="PANTHER" id="PTHR10887">
    <property type="entry name" value="DNA2/NAM7 HELICASE FAMILY"/>
    <property type="match status" value="1"/>
</dbReference>
<dbReference type="Pfam" id="PF18044">
    <property type="entry name" value="zf-CCCH_4"/>
    <property type="match status" value="1"/>
</dbReference>
<dbReference type="InterPro" id="IPR041679">
    <property type="entry name" value="DNA2/NAM7-like_C"/>
</dbReference>
<keyword evidence="5" id="KW-0547">Nucleotide-binding</keyword>
<dbReference type="InterPro" id="IPR045055">
    <property type="entry name" value="DNA2/NAM7-like"/>
</dbReference>
<dbReference type="Gene3D" id="3.40.50.300">
    <property type="entry name" value="P-loop containing nucleotide triphosphate hydrolases"/>
    <property type="match status" value="2"/>
</dbReference>
<evidence type="ECO:0000256" key="8">
    <source>
        <dbReference type="PROSITE-ProRule" id="PRU00723"/>
    </source>
</evidence>
<dbReference type="GO" id="GO:0004386">
    <property type="term" value="F:helicase activity"/>
    <property type="evidence" value="ECO:0007669"/>
    <property type="project" value="InterPro"/>
</dbReference>
<dbReference type="GO" id="GO:0002376">
    <property type="term" value="P:immune system process"/>
    <property type="evidence" value="ECO:0007669"/>
    <property type="project" value="UniProtKB-KW"/>
</dbReference>
<dbReference type="SMART" id="SM00356">
    <property type="entry name" value="ZnF_C3H1"/>
    <property type="match status" value="1"/>
</dbReference>
<dbReference type="Pfam" id="PF13086">
    <property type="entry name" value="AAA_11"/>
    <property type="match status" value="1"/>
</dbReference>
<dbReference type="GO" id="GO:0031048">
    <property type="term" value="P:regulatory ncRNA-mediated heterochromatin formation"/>
    <property type="evidence" value="ECO:0007669"/>
    <property type="project" value="TreeGrafter"/>
</dbReference>
<evidence type="ECO:0000259" key="12">
    <source>
        <dbReference type="PROSITE" id="PS51981"/>
    </source>
</evidence>
<keyword evidence="5" id="KW-0347">Helicase</keyword>
<evidence type="ECO:0000256" key="3">
    <source>
        <dbReference type="ARBA" id="ARBA00022723"/>
    </source>
</evidence>
<keyword evidence="2" id="KW-0963">Cytoplasm</keyword>
<evidence type="ECO:0000256" key="7">
    <source>
        <dbReference type="ARBA" id="ARBA00022859"/>
    </source>
</evidence>
<dbReference type="InterPro" id="IPR046439">
    <property type="entry name" value="ZF_RZ_dom"/>
</dbReference>
<evidence type="ECO:0000313" key="14">
    <source>
        <dbReference type="Proteomes" id="UP000664203"/>
    </source>
</evidence>
<evidence type="ECO:0000256" key="10">
    <source>
        <dbReference type="SAM" id="MobiDB-lite"/>
    </source>
</evidence>
<feature type="region of interest" description="Disordered" evidence="10">
    <location>
        <begin position="1"/>
        <end position="21"/>
    </location>
</feature>
<feature type="domain" description="C3H1-type" evidence="11">
    <location>
        <begin position="25"/>
        <end position="51"/>
    </location>
</feature>
<dbReference type="GO" id="GO:0008270">
    <property type="term" value="F:zinc ion binding"/>
    <property type="evidence" value="ECO:0007669"/>
    <property type="project" value="UniProtKB-KW"/>
</dbReference>
<evidence type="ECO:0000256" key="6">
    <source>
        <dbReference type="ARBA" id="ARBA00022833"/>
    </source>
</evidence>
<dbReference type="InterPro" id="IPR047187">
    <property type="entry name" value="SF1_C_Upf1"/>
</dbReference>